<keyword evidence="2 5" id="KW-0812">Transmembrane</keyword>
<gene>
    <name evidence="6" type="ORF">Q5P01_023961</name>
</gene>
<dbReference type="GO" id="GO:0050811">
    <property type="term" value="F:GABA receptor binding"/>
    <property type="evidence" value="ECO:0007669"/>
    <property type="project" value="TreeGrafter"/>
</dbReference>
<evidence type="ECO:0000256" key="4">
    <source>
        <dbReference type="ARBA" id="ARBA00023136"/>
    </source>
</evidence>
<comment type="caution">
    <text evidence="6">The sequence shown here is derived from an EMBL/GenBank/DDBJ whole genome shotgun (WGS) entry which is preliminary data.</text>
</comment>
<evidence type="ECO:0000256" key="3">
    <source>
        <dbReference type="ARBA" id="ARBA00022989"/>
    </source>
</evidence>
<evidence type="ECO:0000313" key="6">
    <source>
        <dbReference type="EMBL" id="KAK2821002.1"/>
    </source>
</evidence>
<accession>A0AA88J348</accession>
<sequence>MLPSQEASKIYQDSYMRNSRAIRVLWAVVTICLAIVLVVVFVQPYWIGDSVNTPQAGHFGLFHRCVGSGNSNRELSCRGSFSDLTSFFVLMSMVLILSCIGCFPLFFFCNTATVYKNWDVSLLLVLCRRVEAGWNGWRKVSGVLCDRRVSARLKGKVNRTVVRPALLYGLETVAVRKRQGAVMEAAEMKMLRFSLGVTRLDRIRNELIRGTAHVGCVSNKVREARLRCVSSYIHTLSRINIKDPRF</sequence>
<feature type="transmembrane region" description="Helical" evidence="5">
    <location>
        <begin position="21"/>
        <end position="42"/>
    </location>
</feature>
<comment type="subcellular location">
    <subcellularLocation>
        <location evidence="1">Membrane</location>
        <topology evidence="1">Multi-pass membrane protein</topology>
    </subcellularLocation>
</comment>
<evidence type="ECO:0000256" key="2">
    <source>
        <dbReference type="ARBA" id="ARBA00022692"/>
    </source>
</evidence>
<dbReference type="InterPro" id="IPR019372">
    <property type="entry name" value="LHFPL"/>
</dbReference>
<dbReference type="GO" id="GO:0007605">
    <property type="term" value="P:sensory perception of sound"/>
    <property type="evidence" value="ECO:0007669"/>
    <property type="project" value="TreeGrafter"/>
</dbReference>
<proteinExistence type="predicted"/>
<evidence type="ECO:0000313" key="7">
    <source>
        <dbReference type="Proteomes" id="UP001187415"/>
    </source>
</evidence>
<keyword evidence="3 5" id="KW-1133">Transmembrane helix</keyword>
<dbReference type="PANTHER" id="PTHR12489">
    <property type="entry name" value="LIPOMA HMGIC FUSION PARTNER-LIKE PROTEIN"/>
    <property type="match status" value="1"/>
</dbReference>
<dbReference type="EMBL" id="JAUPFM010000019">
    <property type="protein sequence ID" value="KAK2821002.1"/>
    <property type="molecule type" value="Genomic_DNA"/>
</dbReference>
<feature type="transmembrane region" description="Helical" evidence="5">
    <location>
        <begin position="87"/>
        <end position="108"/>
    </location>
</feature>
<evidence type="ECO:0000256" key="1">
    <source>
        <dbReference type="ARBA" id="ARBA00004141"/>
    </source>
</evidence>
<keyword evidence="4 5" id="KW-0472">Membrane</keyword>
<name>A0AA88J348_CHASR</name>
<dbReference type="Pfam" id="PF10242">
    <property type="entry name" value="L_HMGIC_fpl"/>
    <property type="match status" value="1"/>
</dbReference>
<dbReference type="GO" id="GO:0060077">
    <property type="term" value="C:inhibitory synapse"/>
    <property type="evidence" value="ECO:0007669"/>
    <property type="project" value="TreeGrafter"/>
</dbReference>
<dbReference type="GO" id="GO:0097112">
    <property type="term" value="P:gamma-aminobutyric acid receptor clustering"/>
    <property type="evidence" value="ECO:0007669"/>
    <property type="project" value="TreeGrafter"/>
</dbReference>
<dbReference type="Proteomes" id="UP001187415">
    <property type="component" value="Unassembled WGS sequence"/>
</dbReference>
<reference evidence="6" key="1">
    <citation type="submission" date="2023-07" db="EMBL/GenBank/DDBJ databases">
        <title>Chromosome-level Genome Assembly of Striped Snakehead (Channa striata).</title>
        <authorList>
            <person name="Liu H."/>
        </authorList>
    </citation>
    <scope>NUCLEOTIDE SEQUENCE</scope>
    <source>
        <strain evidence="6">Gz</strain>
        <tissue evidence="6">Muscle</tissue>
    </source>
</reference>
<keyword evidence="7" id="KW-1185">Reference proteome</keyword>
<dbReference type="GO" id="GO:0045211">
    <property type="term" value="C:postsynaptic membrane"/>
    <property type="evidence" value="ECO:0007669"/>
    <property type="project" value="TreeGrafter"/>
</dbReference>
<organism evidence="6 7">
    <name type="scientific">Channa striata</name>
    <name type="common">Snakehead murrel</name>
    <name type="synonym">Ophicephalus striatus</name>
    <dbReference type="NCBI Taxonomy" id="64152"/>
    <lineage>
        <taxon>Eukaryota</taxon>
        <taxon>Metazoa</taxon>
        <taxon>Chordata</taxon>
        <taxon>Craniata</taxon>
        <taxon>Vertebrata</taxon>
        <taxon>Euteleostomi</taxon>
        <taxon>Actinopterygii</taxon>
        <taxon>Neopterygii</taxon>
        <taxon>Teleostei</taxon>
        <taxon>Neoteleostei</taxon>
        <taxon>Acanthomorphata</taxon>
        <taxon>Anabantaria</taxon>
        <taxon>Anabantiformes</taxon>
        <taxon>Channoidei</taxon>
        <taxon>Channidae</taxon>
        <taxon>Channa</taxon>
    </lineage>
</organism>
<dbReference type="AlphaFoldDB" id="A0AA88J348"/>
<evidence type="ECO:0000256" key="5">
    <source>
        <dbReference type="SAM" id="Phobius"/>
    </source>
</evidence>
<protein>
    <submittedName>
        <fullName evidence="6">Uncharacterized protein</fullName>
    </submittedName>
</protein>
<dbReference type="PANTHER" id="PTHR12489:SF14">
    <property type="entry name" value="LHFPL TETRASPAN SUBFAMILY MEMBER 4 PROTEIN"/>
    <property type="match status" value="1"/>
</dbReference>